<gene>
    <name evidence="1" type="ORF">J2Z49_002452</name>
</gene>
<dbReference type="Proteomes" id="UP001225644">
    <property type="component" value="Unassembled WGS sequence"/>
</dbReference>
<protein>
    <recommendedName>
        <fullName evidence="3">SNF2 N-terminal domain-containing protein</fullName>
    </recommendedName>
</protein>
<dbReference type="EMBL" id="JAUSUX010000023">
    <property type="protein sequence ID" value="MDQ0287331.1"/>
    <property type="molecule type" value="Genomic_DNA"/>
</dbReference>
<keyword evidence="2" id="KW-1185">Reference proteome</keyword>
<sequence length="32" mass="3512">MRYLQADEVGLGKTMEVGLIMQELKLRGSSAS</sequence>
<name>A0ABU0B5X5_9FIRM</name>
<comment type="caution">
    <text evidence="1">The sequence shown here is derived from an EMBL/GenBank/DDBJ whole genome shotgun (WGS) entry which is preliminary data.</text>
</comment>
<accession>A0ABU0B5X5</accession>
<dbReference type="InterPro" id="IPR038718">
    <property type="entry name" value="SNF2-like_sf"/>
</dbReference>
<evidence type="ECO:0008006" key="3">
    <source>
        <dbReference type="Google" id="ProtNLM"/>
    </source>
</evidence>
<proteinExistence type="predicted"/>
<evidence type="ECO:0000313" key="2">
    <source>
        <dbReference type="Proteomes" id="UP001225644"/>
    </source>
</evidence>
<dbReference type="Gene3D" id="3.40.50.10810">
    <property type="entry name" value="Tandem AAA-ATPase domain"/>
    <property type="match status" value="1"/>
</dbReference>
<reference evidence="1 2" key="1">
    <citation type="submission" date="2023-07" db="EMBL/GenBank/DDBJ databases">
        <title>Genomic Encyclopedia of Type Strains, Phase IV (KMG-IV): sequencing the most valuable type-strain genomes for metagenomic binning, comparative biology and taxonomic classification.</title>
        <authorList>
            <person name="Goeker M."/>
        </authorList>
    </citation>
    <scope>NUCLEOTIDE SEQUENCE [LARGE SCALE GENOMIC DNA]</scope>
    <source>
        <strain evidence="1 2">DSM 12396</strain>
    </source>
</reference>
<organism evidence="1 2">
    <name type="scientific">Desulfofundulus luciae</name>
    <dbReference type="NCBI Taxonomy" id="74702"/>
    <lineage>
        <taxon>Bacteria</taxon>
        <taxon>Bacillati</taxon>
        <taxon>Bacillota</taxon>
        <taxon>Clostridia</taxon>
        <taxon>Eubacteriales</taxon>
        <taxon>Peptococcaceae</taxon>
        <taxon>Desulfofundulus</taxon>
    </lineage>
</organism>
<evidence type="ECO:0000313" key="1">
    <source>
        <dbReference type="EMBL" id="MDQ0287331.1"/>
    </source>
</evidence>